<keyword evidence="1" id="KW-0732">Signal</keyword>
<feature type="signal peptide" evidence="1">
    <location>
        <begin position="1"/>
        <end position="26"/>
    </location>
</feature>
<dbReference type="Proteomes" id="UP000198771">
    <property type="component" value="Unassembled WGS sequence"/>
</dbReference>
<dbReference type="RefSeq" id="WP_092123426.1">
    <property type="nucleotide sequence ID" value="NZ_FMXO01000019.1"/>
</dbReference>
<dbReference type="Pfam" id="PF06980">
    <property type="entry name" value="DUF1302"/>
    <property type="match status" value="1"/>
</dbReference>
<proteinExistence type="predicted"/>
<keyword evidence="3" id="KW-1185">Reference proteome</keyword>
<dbReference type="EMBL" id="FMXO01000019">
    <property type="protein sequence ID" value="SDB58325.1"/>
    <property type="molecule type" value="Genomic_DNA"/>
</dbReference>
<dbReference type="OrthoDB" id="9801336at2"/>
<sequence>MQIIRLALFILTLFLLQQGFPVHALAAEQADTEQKVAQAESPGVLMFSPPADQPREAGAAALPKTIDLSGIVELKTALDTRKTADFEHTRMLRNRIRLESRWTPDIYPAEAATPTNLFFLASVQSDYLWFGPDNKTDDYYLELFEGFMHWSRFPWEIRLGRQRVRWGKADGISPVDNLNPHDLREFLLPEIEERKLPNWMARIRHFSDWFTLEGVYIPFFEPPRLDYFGTDWAMFGHLKQILRQSPLPPELQAQVDHLSVTENKPPRRLTTGDWGIRTARTFDGWDVAASYLYAWEKMPHVLNNPLTHLASDTFSPHPPTLPPTRAGSGIDGIDVEYRRSSIFGLEMETTANGFGLRGEGAYFDRRSFLTRDLVSMDKAVLHYVLGVDYLGEQDWYVNLQFGHHVVFGYDPEILYWNRHDYSVNGEISKEFWRGNIEAVFRYYYNIRDKSVMLNPHLVLRYFQNWELTLGLDFFEGGSDTFLGQYRNNDQIYCIIRYYF</sequence>
<reference evidence="2 3" key="1">
    <citation type="submission" date="2016-10" db="EMBL/GenBank/DDBJ databases">
        <authorList>
            <person name="de Groot N.N."/>
        </authorList>
    </citation>
    <scope>NUCLEOTIDE SEQUENCE [LARGE SCALE GENOMIC DNA]</scope>
    <source>
        <strain evidence="2 3">ASO4-2</strain>
    </source>
</reference>
<dbReference type="AlphaFoldDB" id="A0A1G6EN66"/>
<accession>A0A1G6EN66</accession>
<protein>
    <submittedName>
        <fullName evidence="2">Uncharacterized protein</fullName>
    </submittedName>
</protein>
<evidence type="ECO:0000313" key="3">
    <source>
        <dbReference type="Proteomes" id="UP000198771"/>
    </source>
</evidence>
<organism evidence="2 3">
    <name type="scientific">Desulfonatronum thiosulfatophilum</name>
    <dbReference type="NCBI Taxonomy" id="617002"/>
    <lineage>
        <taxon>Bacteria</taxon>
        <taxon>Pseudomonadati</taxon>
        <taxon>Thermodesulfobacteriota</taxon>
        <taxon>Desulfovibrionia</taxon>
        <taxon>Desulfovibrionales</taxon>
        <taxon>Desulfonatronaceae</taxon>
        <taxon>Desulfonatronum</taxon>
    </lineage>
</organism>
<feature type="chain" id="PRO_5011700794" evidence="1">
    <location>
        <begin position="27"/>
        <end position="499"/>
    </location>
</feature>
<gene>
    <name evidence="2" type="ORF">SAMN05660653_02952</name>
</gene>
<name>A0A1G6EN66_9BACT</name>
<dbReference type="STRING" id="617002.SAMN05660653_02952"/>
<evidence type="ECO:0000256" key="1">
    <source>
        <dbReference type="SAM" id="SignalP"/>
    </source>
</evidence>
<evidence type="ECO:0000313" key="2">
    <source>
        <dbReference type="EMBL" id="SDB58325.1"/>
    </source>
</evidence>
<dbReference type="InterPro" id="IPR010727">
    <property type="entry name" value="DUF1302"/>
</dbReference>